<accession>A0A0R1W1R3</accession>
<dbReference type="PATRIC" id="fig|1423735.3.peg.1864"/>
<dbReference type="OrthoDB" id="9813771at2"/>
<dbReference type="GO" id="GO:0005737">
    <property type="term" value="C:cytoplasm"/>
    <property type="evidence" value="ECO:0007669"/>
    <property type="project" value="TreeGrafter"/>
</dbReference>
<dbReference type="Proteomes" id="UP000051315">
    <property type="component" value="Unassembled WGS sequence"/>
</dbReference>
<dbReference type="Gene3D" id="3.30.230.30">
    <property type="entry name" value="Impact, N-terminal domain"/>
    <property type="match status" value="1"/>
</dbReference>
<dbReference type="InterPro" id="IPR001498">
    <property type="entry name" value="Impact_N"/>
</dbReference>
<comment type="caution">
    <text evidence="4">The sequence shown here is derived from an EMBL/GenBank/DDBJ whole genome shotgun (WGS) entry which is preliminary data.</text>
</comment>
<dbReference type="Gene3D" id="3.30.70.240">
    <property type="match status" value="1"/>
</dbReference>
<dbReference type="PROSITE" id="PS00910">
    <property type="entry name" value="UPF0029"/>
    <property type="match status" value="1"/>
</dbReference>
<feature type="domain" description="Impact N-terminal" evidence="2">
    <location>
        <begin position="18"/>
        <end position="123"/>
    </location>
</feature>
<dbReference type="InterPro" id="IPR015796">
    <property type="entry name" value="Impact_YigZ-like"/>
</dbReference>
<feature type="domain" description="UPF0029" evidence="3">
    <location>
        <begin position="139"/>
        <end position="194"/>
    </location>
</feature>
<dbReference type="InterPro" id="IPR023582">
    <property type="entry name" value="Impact"/>
</dbReference>
<dbReference type="Pfam" id="PF09186">
    <property type="entry name" value="DUF1949"/>
    <property type="match status" value="1"/>
</dbReference>
<dbReference type="InterPro" id="IPR015269">
    <property type="entry name" value="UPF0029_Impact_C"/>
</dbReference>
<evidence type="ECO:0000259" key="3">
    <source>
        <dbReference type="Pfam" id="PF09186"/>
    </source>
</evidence>
<organism evidence="4 5">
    <name type="scientific">Lapidilactobacillus concavus DSM 17758</name>
    <dbReference type="NCBI Taxonomy" id="1423735"/>
    <lineage>
        <taxon>Bacteria</taxon>
        <taxon>Bacillati</taxon>
        <taxon>Bacillota</taxon>
        <taxon>Bacilli</taxon>
        <taxon>Lactobacillales</taxon>
        <taxon>Lactobacillaceae</taxon>
        <taxon>Lapidilactobacillus</taxon>
    </lineage>
</organism>
<dbReference type="SUPFAM" id="SSF54980">
    <property type="entry name" value="EF-G C-terminal domain-like"/>
    <property type="match status" value="1"/>
</dbReference>
<dbReference type="GO" id="GO:0006446">
    <property type="term" value="P:regulation of translational initiation"/>
    <property type="evidence" value="ECO:0007669"/>
    <property type="project" value="TreeGrafter"/>
</dbReference>
<dbReference type="InterPro" id="IPR020569">
    <property type="entry name" value="UPF0029_Impact_CS"/>
</dbReference>
<evidence type="ECO:0008006" key="6">
    <source>
        <dbReference type="Google" id="ProtNLM"/>
    </source>
</evidence>
<dbReference type="EMBL" id="AZFX01000059">
    <property type="protein sequence ID" value="KRM09142.1"/>
    <property type="molecule type" value="Genomic_DNA"/>
</dbReference>
<dbReference type="AlphaFoldDB" id="A0A0R1W1R3"/>
<dbReference type="PANTHER" id="PTHR16301:SF20">
    <property type="entry name" value="IMPACT FAMILY MEMBER YIGZ"/>
    <property type="match status" value="1"/>
</dbReference>
<dbReference type="InterPro" id="IPR036956">
    <property type="entry name" value="Impact_N_sf"/>
</dbReference>
<reference evidence="4 5" key="1">
    <citation type="journal article" date="2015" name="Genome Announc.">
        <title>Expanding the biotechnology potential of lactobacilli through comparative genomics of 213 strains and associated genera.</title>
        <authorList>
            <person name="Sun Z."/>
            <person name="Harris H.M."/>
            <person name="McCann A."/>
            <person name="Guo C."/>
            <person name="Argimon S."/>
            <person name="Zhang W."/>
            <person name="Yang X."/>
            <person name="Jeffery I.B."/>
            <person name="Cooney J.C."/>
            <person name="Kagawa T.F."/>
            <person name="Liu W."/>
            <person name="Song Y."/>
            <person name="Salvetti E."/>
            <person name="Wrobel A."/>
            <person name="Rasinkangas P."/>
            <person name="Parkhill J."/>
            <person name="Rea M.C."/>
            <person name="O'Sullivan O."/>
            <person name="Ritari J."/>
            <person name="Douillard F.P."/>
            <person name="Paul Ross R."/>
            <person name="Yang R."/>
            <person name="Briner A.E."/>
            <person name="Felis G.E."/>
            <person name="de Vos W.M."/>
            <person name="Barrangou R."/>
            <person name="Klaenhammer T.R."/>
            <person name="Caufield P.W."/>
            <person name="Cui Y."/>
            <person name="Zhang H."/>
            <person name="O'Toole P.W."/>
        </authorList>
    </citation>
    <scope>NUCLEOTIDE SEQUENCE [LARGE SCALE GENOMIC DNA]</scope>
    <source>
        <strain evidence="4 5">DSM 17758</strain>
    </source>
</reference>
<evidence type="ECO:0000256" key="1">
    <source>
        <dbReference type="ARBA" id="ARBA00007665"/>
    </source>
</evidence>
<dbReference type="InterPro" id="IPR020568">
    <property type="entry name" value="Ribosomal_Su5_D2-typ_SF"/>
</dbReference>
<comment type="similarity">
    <text evidence="1">Belongs to the IMPACT family.</text>
</comment>
<name>A0A0R1W1R3_9LACO</name>
<protein>
    <recommendedName>
        <fullName evidence="6">YigZ family protein</fullName>
    </recommendedName>
</protein>
<dbReference type="PANTHER" id="PTHR16301">
    <property type="entry name" value="IMPACT-RELATED"/>
    <property type="match status" value="1"/>
</dbReference>
<sequence>MEKYRTIAKNGEAEIVIKKSRFIASIARVESETEAQTFLEETRQKFAKATHHCFAYQLGFNNEIQRMSDDGEPSGTAGAPILDVLEKQQLNNLICVVTRYFGGIKLGAGGLIRAYSHATSNVIQITGLVAGIQQQRYRLTIDYHQLPILTNYLTQQAIVVAATEYTEQVQIAIWLNDDQVDDTQVQITNLLAGQVSFVKESAGFNEVPIQNTEDLD</sequence>
<gene>
    <name evidence="4" type="ORF">FC15_GL001794</name>
</gene>
<dbReference type="STRING" id="1423735.FC15_GL001794"/>
<evidence type="ECO:0000313" key="5">
    <source>
        <dbReference type="Proteomes" id="UP000051315"/>
    </source>
</evidence>
<dbReference type="SUPFAM" id="SSF54211">
    <property type="entry name" value="Ribosomal protein S5 domain 2-like"/>
    <property type="match status" value="1"/>
</dbReference>
<evidence type="ECO:0000313" key="4">
    <source>
        <dbReference type="EMBL" id="KRM09142.1"/>
    </source>
</evidence>
<dbReference type="RefSeq" id="WP_057824867.1">
    <property type="nucleotide sequence ID" value="NZ_AZFX01000059.1"/>
</dbReference>
<keyword evidence="5" id="KW-1185">Reference proteome</keyword>
<dbReference type="InterPro" id="IPR035647">
    <property type="entry name" value="EFG_III/V"/>
</dbReference>
<evidence type="ECO:0000259" key="2">
    <source>
        <dbReference type="Pfam" id="PF01205"/>
    </source>
</evidence>
<dbReference type="Pfam" id="PF01205">
    <property type="entry name" value="Impact_N"/>
    <property type="match status" value="1"/>
</dbReference>
<dbReference type="NCBIfam" id="TIGR00257">
    <property type="entry name" value="IMPACT_YIGZ"/>
    <property type="match status" value="1"/>
</dbReference>
<proteinExistence type="inferred from homology"/>